<dbReference type="InterPro" id="IPR036179">
    <property type="entry name" value="Ig-like_dom_sf"/>
</dbReference>
<dbReference type="OMA" id="HAENNTH"/>
<dbReference type="Proteomes" id="UP000472265">
    <property type="component" value="Chromosome 17"/>
</dbReference>
<dbReference type="InParanoid" id="A0A671XIV6"/>
<dbReference type="PROSITE" id="PS50835">
    <property type="entry name" value="IG_LIKE"/>
    <property type="match status" value="1"/>
</dbReference>
<proteinExistence type="predicted"/>
<accession>A0A671XIV6</accession>
<protein>
    <recommendedName>
        <fullName evidence="6">Ig-like domain-containing protein</fullName>
    </recommendedName>
</protein>
<organism evidence="7 8">
    <name type="scientific">Sparus aurata</name>
    <name type="common">Gilthead sea bream</name>
    <dbReference type="NCBI Taxonomy" id="8175"/>
    <lineage>
        <taxon>Eukaryota</taxon>
        <taxon>Metazoa</taxon>
        <taxon>Chordata</taxon>
        <taxon>Craniata</taxon>
        <taxon>Vertebrata</taxon>
        <taxon>Euteleostomi</taxon>
        <taxon>Actinopterygii</taxon>
        <taxon>Neopterygii</taxon>
        <taxon>Teleostei</taxon>
        <taxon>Neoteleostei</taxon>
        <taxon>Acanthomorphata</taxon>
        <taxon>Eupercaria</taxon>
        <taxon>Spariformes</taxon>
        <taxon>Sparidae</taxon>
        <taxon>Sparus</taxon>
    </lineage>
</organism>
<evidence type="ECO:0000313" key="8">
    <source>
        <dbReference type="Proteomes" id="UP000472265"/>
    </source>
</evidence>
<dbReference type="SUPFAM" id="SSF48726">
    <property type="entry name" value="Immunoglobulin"/>
    <property type="match status" value="2"/>
</dbReference>
<feature type="domain" description="Ig-like" evidence="6">
    <location>
        <begin position="138"/>
        <end position="229"/>
    </location>
</feature>
<dbReference type="InterPro" id="IPR013783">
    <property type="entry name" value="Ig-like_fold"/>
</dbReference>
<dbReference type="GeneTree" id="ENSGT01150000286924"/>
<keyword evidence="3" id="KW-1133">Transmembrane helix</keyword>
<dbReference type="AlphaFoldDB" id="A0A671XIV6"/>
<dbReference type="InterPro" id="IPR013106">
    <property type="entry name" value="Ig_V-set"/>
</dbReference>
<comment type="subcellular location">
    <subcellularLocation>
        <location evidence="1">Membrane</location>
        <topology evidence="1">Single-pass membrane protein</topology>
    </subcellularLocation>
</comment>
<sequence>PGSRTIRIKCYQQICEVPQTEASSWTIKVPSSVKGLPGSCVVIPCSYNYPDPGRTVTQFTGMWFREPNELIYHPEQSKTMQQYRSRTQLVGDLRHKTCSLKIDPLQESDSGPFYFRIEIGGHDQYSYKEKKVSITMISELSDISFSVKQEVTEGQNVSASCSVSHSCPTSPPVFAWSFSGEAHVQPQQLEDGQWRATSTLTFRPTRADHNKQLECTVRYHGGRHHKTFKVLKVNCKYIWEQVSNSVVQYFSKWIKLPLTSQYRRREQIWSSHYRAP</sequence>
<keyword evidence="8" id="KW-1185">Reference proteome</keyword>
<evidence type="ECO:0000256" key="5">
    <source>
        <dbReference type="ARBA" id="ARBA00023157"/>
    </source>
</evidence>
<evidence type="ECO:0000259" key="6">
    <source>
        <dbReference type="PROSITE" id="PS50835"/>
    </source>
</evidence>
<reference evidence="7" key="1">
    <citation type="submission" date="2021-04" db="EMBL/GenBank/DDBJ databases">
        <authorList>
            <consortium name="Wellcome Sanger Institute Data Sharing"/>
        </authorList>
    </citation>
    <scope>NUCLEOTIDE SEQUENCE [LARGE SCALE GENOMIC DNA]</scope>
</reference>
<evidence type="ECO:0000256" key="2">
    <source>
        <dbReference type="ARBA" id="ARBA00022692"/>
    </source>
</evidence>
<name>A0A671XIV6_SPAAU</name>
<dbReference type="Pfam" id="PF07686">
    <property type="entry name" value="V-set"/>
    <property type="match status" value="1"/>
</dbReference>
<dbReference type="Gene3D" id="2.60.40.10">
    <property type="entry name" value="Immunoglobulins"/>
    <property type="match status" value="2"/>
</dbReference>
<dbReference type="GO" id="GO:0016020">
    <property type="term" value="C:membrane"/>
    <property type="evidence" value="ECO:0007669"/>
    <property type="project" value="UniProtKB-SubCell"/>
</dbReference>
<dbReference type="SMART" id="SM00409">
    <property type="entry name" value="IG"/>
    <property type="match status" value="2"/>
</dbReference>
<evidence type="ECO:0000256" key="3">
    <source>
        <dbReference type="ARBA" id="ARBA00022989"/>
    </source>
</evidence>
<evidence type="ECO:0000256" key="4">
    <source>
        <dbReference type="ARBA" id="ARBA00023136"/>
    </source>
</evidence>
<reference evidence="7" key="3">
    <citation type="submission" date="2025-09" db="UniProtKB">
        <authorList>
            <consortium name="Ensembl"/>
        </authorList>
    </citation>
    <scope>IDENTIFICATION</scope>
</reference>
<dbReference type="InterPro" id="IPR013162">
    <property type="entry name" value="CD80_C2-set"/>
</dbReference>
<dbReference type="PANTHER" id="PTHR46484:SF1">
    <property type="entry name" value="SCHWANN CELL MYELIN PROTEIN-RELATED"/>
    <property type="match status" value="1"/>
</dbReference>
<keyword evidence="5" id="KW-1015">Disulfide bond</keyword>
<evidence type="ECO:0000313" key="7">
    <source>
        <dbReference type="Ensembl" id="ENSSAUP00010051117.1"/>
    </source>
</evidence>
<dbReference type="PANTHER" id="PTHR46484">
    <property type="entry name" value="SI:CH211-171H4.5-RELATED"/>
    <property type="match status" value="1"/>
</dbReference>
<keyword evidence="4" id="KW-0472">Membrane</keyword>
<dbReference type="InterPro" id="IPR003599">
    <property type="entry name" value="Ig_sub"/>
</dbReference>
<keyword evidence="2" id="KW-0812">Transmembrane</keyword>
<reference evidence="7" key="2">
    <citation type="submission" date="2025-08" db="UniProtKB">
        <authorList>
            <consortium name="Ensembl"/>
        </authorList>
    </citation>
    <scope>IDENTIFICATION</scope>
</reference>
<dbReference type="Pfam" id="PF08205">
    <property type="entry name" value="C2-set_2"/>
    <property type="match status" value="1"/>
</dbReference>
<dbReference type="Ensembl" id="ENSSAUT00010053740.1">
    <property type="protein sequence ID" value="ENSSAUP00010051117.1"/>
    <property type="gene ID" value="ENSSAUG00010021236.1"/>
</dbReference>
<dbReference type="InterPro" id="IPR007110">
    <property type="entry name" value="Ig-like_dom"/>
</dbReference>
<evidence type="ECO:0000256" key="1">
    <source>
        <dbReference type="ARBA" id="ARBA00004167"/>
    </source>
</evidence>